<dbReference type="GO" id="GO:0019677">
    <property type="term" value="P:NAD+ catabolic process"/>
    <property type="evidence" value="ECO:0007669"/>
    <property type="project" value="TreeGrafter"/>
</dbReference>
<dbReference type="PROSITE" id="PS00893">
    <property type="entry name" value="NUDIX_BOX"/>
    <property type="match status" value="1"/>
</dbReference>
<sequence>MKHPLHQFHFCPECGSGNFSENNLKSKKCMDCGFTYYFNSSAAVVAIIENEKGEVLIAQRAKDPAKGTYDLPGGFVDMYETAEEAIAREVREETGLLITSSKYLFSIPNIYVYSGFEVHTMDLFFQCKSLDDSVMTPMDDVSDLLFIDKRELRPADFGLISIRKGIEKILEDVRIRK</sequence>
<evidence type="ECO:0000256" key="2">
    <source>
        <dbReference type="ARBA" id="ARBA00022723"/>
    </source>
</evidence>
<gene>
    <name evidence="6" type="primary">nudC_15</name>
    <name evidence="6" type="ORF">SDC9_91828</name>
</gene>
<evidence type="ECO:0000313" key="6">
    <source>
        <dbReference type="EMBL" id="MPM45142.1"/>
    </source>
</evidence>
<dbReference type="PANTHER" id="PTHR42904:SF12">
    <property type="entry name" value="ADP-RIBOSE PYROPHOSPHATASE-RELATED"/>
    <property type="match status" value="1"/>
</dbReference>
<keyword evidence="4" id="KW-0460">Magnesium</keyword>
<dbReference type="GO" id="GO:0035529">
    <property type="term" value="F:NADH pyrophosphatase activity"/>
    <property type="evidence" value="ECO:0007669"/>
    <property type="project" value="TreeGrafter"/>
</dbReference>
<accession>A0A644ZWC4</accession>
<evidence type="ECO:0000256" key="3">
    <source>
        <dbReference type="ARBA" id="ARBA00022801"/>
    </source>
</evidence>
<dbReference type="EC" id="3.6.1.22" evidence="6"/>
<dbReference type="InterPro" id="IPR000086">
    <property type="entry name" value="NUDIX_hydrolase_dom"/>
</dbReference>
<dbReference type="SUPFAM" id="SSF55811">
    <property type="entry name" value="Nudix"/>
    <property type="match status" value="1"/>
</dbReference>
<keyword evidence="2" id="KW-0479">Metal-binding</keyword>
<dbReference type="GO" id="GO:0046872">
    <property type="term" value="F:metal ion binding"/>
    <property type="evidence" value="ECO:0007669"/>
    <property type="project" value="UniProtKB-KW"/>
</dbReference>
<dbReference type="Gene3D" id="3.90.79.10">
    <property type="entry name" value="Nucleoside Triphosphate Pyrophosphohydrolase"/>
    <property type="match status" value="1"/>
</dbReference>
<evidence type="ECO:0000256" key="4">
    <source>
        <dbReference type="ARBA" id="ARBA00022842"/>
    </source>
</evidence>
<dbReference type="PANTHER" id="PTHR42904">
    <property type="entry name" value="NUDIX HYDROLASE, NUDC SUBFAMILY"/>
    <property type="match status" value="1"/>
</dbReference>
<comment type="cofactor">
    <cofactor evidence="1">
        <name>Mg(2+)</name>
        <dbReference type="ChEBI" id="CHEBI:18420"/>
    </cofactor>
</comment>
<evidence type="ECO:0000256" key="1">
    <source>
        <dbReference type="ARBA" id="ARBA00001946"/>
    </source>
</evidence>
<protein>
    <submittedName>
        <fullName evidence="6">NADH pyrophosphatase</fullName>
        <ecNumber evidence="6">3.6.1.22</ecNumber>
    </submittedName>
</protein>
<dbReference type="GO" id="GO:0006742">
    <property type="term" value="P:NADP+ catabolic process"/>
    <property type="evidence" value="ECO:0007669"/>
    <property type="project" value="TreeGrafter"/>
</dbReference>
<dbReference type="Pfam" id="PF00293">
    <property type="entry name" value="NUDIX"/>
    <property type="match status" value="1"/>
</dbReference>
<organism evidence="6">
    <name type="scientific">bioreactor metagenome</name>
    <dbReference type="NCBI Taxonomy" id="1076179"/>
    <lineage>
        <taxon>unclassified sequences</taxon>
        <taxon>metagenomes</taxon>
        <taxon>ecological metagenomes</taxon>
    </lineage>
</organism>
<dbReference type="PROSITE" id="PS51462">
    <property type="entry name" value="NUDIX"/>
    <property type="match status" value="1"/>
</dbReference>
<dbReference type="EMBL" id="VSSQ01010757">
    <property type="protein sequence ID" value="MPM45142.1"/>
    <property type="molecule type" value="Genomic_DNA"/>
</dbReference>
<keyword evidence="3 6" id="KW-0378">Hydrolase</keyword>
<dbReference type="InterPro" id="IPR020084">
    <property type="entry name" value="NUDIX_hydrolase_CS"/>
</dbReference>
<name>A0A644ZWC4_9ZZZZ</name>
<comment type="caution">
    <text evidence="6">The sequence shown here is derived from an EMBL/GenBank/DDBJ whole genome shotgun (WGS) entry which is preliminary data.</text>
</comment>
<dbReference type="PRINTS" id="PR00502">
    <property type="entry name" value="NUDIXFAMILY"/>
</dbReference>
<dbReference type="InterPro" id="IPR050241">
    <property type="entry name" value="NAD-cap_RNA_hydrolase_NudC"/>
</dbReference>
<dbReference type="InterPro" id="IPR020476">
    <property type="entry name" value="Nudix_hydrolase"/>
</dbReference>
<dbReference type="GO" id="GO:0005829">
    <property type="term" value="C:cytosol"/>
    <property type="evidence" value="ECO:0007669"/>
    <property type="project" value="TreeGrafter"/>
</dbReference>
<evidence type="ECO:0000259" key="5">
    <source>
        <dbReference type="PROSITE" id="PS51462"/>
    </source>
</evidence>
<reference evidence="6" key="1">
    <citation type="submission" date="2019-08" db="EMBL/GenBank/DDBJ databases">
        <authorList>
            <person name="Kucharzyk K."/>
            <person name="Murdoch R.W."/>
            <person name="Higgins S."/>
            <person name="Loffler F."/>
        </authorList>
    </citation>
    <scope>NUCLEOTIDE SEQUENCE</scope>
</reference>
<dbReference type="InterPro" id="IPR015797">
    <property type="entry name" value="NUDIX_hydrolase-like_dom_sf"/>
</dbReference>
<dbReference type="AlphaFoldDB" id="A0A644ZWC4"/>
<proteinExistence type="predicted"/>
<feature type="domain" description="Nudix hydrolase" evidence="5">
    <location>
        <begin position="39"/>
        <end position="175"/>
    </location>
</feature>
<dbReference type="CDD" id="cd04681">
    <property type="entry name" value="NUDIX_Hydrolase"/>
    <property type="match status" value="1"/>
</dbReference>